<feature type="compositionally biased region" description="Pro residues" evidence="1">
    <location>
        <begin position="55"/>
        <end position="66"/>
    </location>
</feature>
<dbReference type="AlphaFoldDB" id="J4GPD8"/>
<accession>J4GPD8</accession>
<dbReference type="GeneID" id="24097331"/>
<dbReference type="Proteomes" id="UP000006352">
    <property type="component" value="Unassembled WGS sequence"/>
</dbReference>
<keyword evidence="4" id="KW-1185">Reference proteome</keyword>
<protein>
    <submittedName>
        <fullName evidence="3">Uncharacterized protein</fullName>
    </submittedName>
</protein>
<keyword evidence="2" id="KW-0472">Membrane</keyword>
<evidence type="ECO:0000313" key="4">
    <source>
        <dbReference type="Proteomes" id="UP000006352"/>
    </source>
</evidence>
<evidence type="ECO:0000256" key="2">
    <source>
        <dbReference type="SAM" id="Phobius"/>
    </source>
</evidence>
<name>J4GPD8_9APHY</name>
<organism evidence="3 4">
    <name type="scientific">Fibroporia radiculosa</name>
    <dbReference type="NCBI Taxonomy" id="599839"/>
    <lineage>
        <taxon>Eukaryota</taxon>
        <taxon>Fungi</taxon>
        <taxon>Dikarya</taxon>
        <taxon>Basidiomycota</taxon>
        <taxon>Agaricomycotina</taxon>
        <taxon>Agaricomycetes</taxon>
        <taxon>Polyporales</taxon>
        <taxon>Fibroporiaceae</taxon>
        <taxon>Fibroporia</taxon>
    </lineage>
</organism>
<proteinExistence type="predicted"/>
<feature type="transmembrane region" description="Helical" evidence="2">
    <location>
        <begin position="235"/>
        <end position="258"/>
    </location>
</feature>
<dbReference type="OrthoDB" id="2799705at2759"/>
<feature type="region of interest" description="Disordered" evidence="1">
    <location>
        <begin position="1"/>
        <end position="114"/>
    </location>
</feature>
<dbReference type="InParanoid" id="J4GPD8"/>
<keyword evidence="2" id="KW-1133">Transmembrane helix</keyword>
<evidence type="ECO:0000256" key="1">
    <source>
        <dbReference type="SAM" id="MobiDB-lite"/>
    </source>
</evidence>
<evidence type="ECO:0000313" key="3">
    <source>
        <dbReference type="EMBL" id="CCM02420.1"/>
    </source>
</evidence>
<feature type="compositionally biased region" description="Pro residues" evidence="1">
    <location>
        <begin position="17"/>
        <end position="35"/>
    </location>
</feature>
<feature type="compositionally biased region" description="Low complexity" evidence="1">
    <location>
        <begin position="83"/>
        <end position="101"/>
    </location>
</feature>
<dbReference type="STRING" id="599839.J4GPD8"/>
<keyword evidence="2" id="KW-0812">Transmembrane</keyword>
<dbReference type="HOGENOM" id="CLU_909228_0_0_1"/>
<dbReference type="RefSeq" id="XP_012181703.1">
    <property type="nucleotide sequence ID" value="XM_012326313.1"/>
</dbReference>
<reference evidence="3 4" key="1">
    <citation type="journal article" date="2012" name="Appl. Environ. Microbiol.">
        <title>Short-read sequencing for genomic analysis of the brown rot fungus Fibroporia radiculosa.</title>
        <authorList>
            <person name="Tang J.D."/>
            <person name="Perkins A.D."/>
            <person name="Sonstegard T.S."/>
            <person name="Schroeder S.G."/>
            <person name="Burgess S.C."/>
            <person name="Diehl S.V."/>
        </authorList>
    </citation>
    <scope>NUCLEOTIDE SEQUENCE [LARGE SCALE GENOMIC DNA]</scope>
    <source>
        <strain evidence="3 4">TFFH 294</strain>
    </source>
</reference>
<sequence>MRRKKGSATPETASDPRTPPFPSPSPSSSPPPSPMLTPRQSSDDAVRSDQSQIPVWPPRSRPPPDPFAAEAALSDDWHPDSPEPSSSHLSPPRSLSSRSPSPFNPNASVRHPRNISPAPFQLVASEESHALAAQPPSLDRGGSMILYRLAHDDAEDKPPILDAHSTPRAQLPADMLLTLSNGSKFPSGPSASGTHRFIPYAFDPGDASKQEPEDDDQFYYLEDNRRCTSFSWRGFINIGTIVLLIGGILTLFVGYPVITFVRGCGFGCATTYANINSTGQTVVHGAHGAFRLTSIVPDTPLGSGLP</sequence>
<gene>
    <name evidence="3" type="ORF">FIBRA_04518</name>
</gene>
<dbReference type="EMBL" id="HE797079">
    <property type="protein sequence ID" value="CCM02420.1"/>
    <property type="molecule type" value="Genomic_DNA"/>
</dbReference>